<comment type="pathway">
    <text evidence="2 7">Carbohydrate metabolism; pentose and glucuronate interconversion.</text>
</comment>
<comment type="similarity">
    <text evidence="3 7">Belongs to the metallo-dependent hydrolases superfamily. Uronate isomerase family.</text>
</comment>
<dbReference type="HOGENOM" id="CLU_044465_1_0_12"/>
<evidence type="ECO:0000256" key="1">
    <source>
        <dbReference type="ARBA" id="ARBA00001165"/>
    </source>
</evidence>
<gene>
    <name evidence="7" type="primary">uxaC</name>
    <name evidence="8" type="ordered locus">Spith_0417</name>
</gene>
<keyword evidence="9" id="KW-1185">Reference proteome</keyword>
<dbReference type="EMBL" id="CP002903">
    <property type="protein sequence ID" value="AEJ60701.1"/>
    <property type="molecule type" value="Genomic_DNA"/>
</dbReference>
<evidence type="ECO:0000256" key="4">
    <source>
        <dbReference type="ARBA" id="ARBA00012546"/>
    </source>
</evidence>
<dbReference type="InterPro" id="IPR032466">
    <property type="entry name" value="Metal_Hydrolase"/>
</dbReference>
<dbReference type="PANTHER" id="PTHR30068:SF4">
    <property type="entry name" value="URONATE ISOMERASE"/>
    <property type="match status" value="1"/>
</dbReference>
<dbReference type="PANTHER" id="PTHR30068">
    <property type="entry name" value="URONATE ISOMERASE"/>
    <property type="match status" value="1"/>
</dbReference>
<dbReference type="GO" id="GO:0019698">
    <property type="term" value="P:D-galacturonate catabolic process"/>
    <property type="evidence" value="ECO:0007669"/>
    <property type="project" value="TreeGrafter"/>
</dbReference>
<comment type="catalytic activity">
    <reaction evidence="1 7">
        <text>D-glucuronate = D-fructuronate</text>
        <dbReference type="Rhea" id="RHEA:13049"/>
        <dbReference type="ChEBI" id="CHEBI:58720"/>
        <dbReference type="ChEBI" id="CHEBI:59863"/>
        <dbReference type="EC" id="5.3.1.12"/>
    </reaction>
</comment>
<keyword evidence="6 7" id="KW-0413">Isomerase</keyword>
<dbReference type="AlphaFoldDB" id="G0GEL3"/>
<sequence>MRAFMDENFMLQGEVARELYHETAASLPIYDYHTHLPPEAILEDRIFEDLGEVWLGGDHYKWRAMRSFGIPEDLVTGSASFKEKYLAWARTVPFLVGNPLYHWTHLELKRYFGIEEVLSPQTAERIYQEATSLLRTPEFSVRNLLRKMGVKVVCTTDDPVSDLAPHRALAEEGFEVKVLPTFRPDKALDYSDPGRWNAYIEELAHAAGMRIANLQDYLEALERRVAFFHSVGCRISDHAMVAPVYREAPESTIRAAFVRLREGRALEREDQEALYTHTMRFLGRLYAEREWAMQLHIGALRNNNTRMFQTLGPDTGFDSIADRAIAEPLSRFLDSLDREGRLPRTILYVLNPRDNYVIGTMIGNFQDGSMPGKMQFGSAWWFNDQRDGMEAHLRALANLGVLSTFVGMLTDSRSFLSFPRHEYFRRIFCNLLGEWVEAGEYPYDKETLRTIVEGVCYRNACSYFTIPVE</sequence>
<name>G0GEL3_WINT7</name>
<protein>
    <recommendedName>
        <fullName evidence="5 7">Uronate isomerase</fullName>
        <ecNumber evidence="4 7">5.3.1.12</ecNumber>
    </recommendedName>
    <alternativeName>
        <fullName evidence="7">Glucuronate isomerase</fullName>
    </alternativeName>
    <alternativeName>
        <fullName evidence="7">Uronic isomerase</fullName>
    </alternativeName>
</protein>
<dbReference type="STRING" id="869211.Spith_0417"/>
<dbReference type="GO" id="GO:0008880">
    <property type="term" value="F:glucuronate isomerase activity"/>
    <property type="evidence" value="ECO:0007669"/>
    <property type="project" value="UniProtKB-UniRule"/>
</dbReference>
<dbReference type="GO" id="GO:0042840">
    <property type="term" value="P:D-glucuronate catabolic process"/>
    <property type="evidence" value="ECO:0007669"/>
    <property type="project" value="TreeGrafter"/>
</dbReference>
<dbReference type="UniPathway" id="UPA00246"/>
<dbReference type="Proteomes" id="UP000007254">
    <property type="component" value="Chromosome"/>
</dbReference>
<dbReference type="Gene3D" id="3.20.20.140">
    <property type="entry name" value="Metal-dependent hydrolases"/>
    <property type="match status" value="1"/>
</dbReference>
<dbReference type="Gene3D" id="1.10.2020.10">
    <property type="entry name" value="uronate isomerase, domain 2, chain A"/>
    <property type="match status" value="1"/>
</dbReference>
<dbReference type="HAMAP" id="MF_00675">
    <property type="entry name" value="UxaC"/>
    <property type="match status" value="1"/>
</dbReference>
<evidence type="ECO:0000256" key="2">
    <source>
        <dbReference type="ARBA" id="ARBA00004892"/>
    </source>
</evidence>
<dbReference type="KEGG" id="stq:Spith_0417"/>
<evidence type="ECO:0000256" key="3">
    <source>
        <dbReference type="ARBA" id="ARBA00008397"/>
    </source>
</evidence>
<evidence type="ECO:0000256" key="6">
    <source>
        <dbReference type="ARBA" id="ARBA00023235"/>
    </source>
</evidence>
<reference evidence="8 9" key="1">
    <citation type="submission" date="2011-06" db="EMBL/GenBank/DDBJ databases">
        <title>The complete genome of Spirochaeta thermophila DSM 6578.</title>
        <authorList>
            <consortium name="US DOE Joint Genome Institute (JGI-PGF)"/>
            <person name="Lucas S."/>
            <person name="Lapidus A."/>
            <person name="Bruce D."/>
            <person name="Goodwin L."/>
            <person name="Pitluck S."/>
            <person name="Peters L."/>
            <person name="Kyrpides N."/>
            <person name="Mavromatis K."/>
            <person name="Ivanova N."/>
            <person name="Mikailova N."/>
            <person name="Pagani I."/>
            <person name="Chertkov O."/>
            <person name="Detter J.C."/>
            <person name="Tapia R."/>
            <person name="Han C."/>
            <person name="Land M."/>
            <person name="Hauser L."/>
            <person name="Markowitz V."/>
            <person name="Cheng J.-F."/>
            <person name="Hugenholtz P."/>
            <person name="Woyke T."/>
            <person name="Wu D."/>
            <person name="Spring S."/>
            <person name="Merkhoffer B."/>
            <person name="Schneider S."/>
            <person name="Klenk H.-P."/>
            <person name="Eisen J.A."/>
        </authorList>
    </citation>
    <scope>NUCLEOTIDE SEQUENCE [LARGE SCALE GENOMIC DNA]</scope>
    <source>
        <strain evidence="9">ATCC 700085 / DSM 6578 / Z-1203</strain>
    </source>
</reference>
<evidence type="ECO:0000256" key="7">
    <source>
        <dbReference type="HAMAP-Rule" id="MF_00675"/>
    </source>
</evidence>
<accession>G0GEL3</accession>
<dbReference type="Pfam" id="PF02614">
    <property type="entry name" value="UxaC"/>
    <property type="match status" value="1"/>
</dbReference>
<proteinExistence type="inferred from homology"/>
<comment type="catalytic activity">
    <reaction evidence="7">
        <text>aldehydo-D-galacturonate = keto-D-tagaturonate</text>
        <dbReference type="Rhea" id="RHEA:27702"/>
        <dbReference type="ChEBI" id="CHEBI:12952"/>
        <dbReference type="ChEBI" id="CHEBI:17886"/>
    </reaction>
</comment>
<evidence type="ECO:0000256" key="5">
    <source>
        <dbReference type="ARBA" id="ARBA00020555"/>
    </source>
</evidence>
<dbReference type="EC" id="5.3.1.12" evidence="4 7"/>
<dbReference type="InterPro" id="IPR003766">
    <property type="entry name" value="Uronate_isomerase"/>
</dbReference>
<evidence type="ECO:0000313" key="9">
    <source>
        <dbReference type="Proteomes" id="UP000007254"/>
    </source>
</evidence>
<dbReference type="SUPFAM" id="SSF51556">
    <property type="entry name" value="Metallo-dependent hydrolases"/>
    <property type="match status" value="1"/>
</dbReference>
<dbReference type="RefSeq" id="WP_014624099.1">
    <property type="nucleotide sequence ID" value="NC_017583.1"/>
</dbReference>
<dbReference type="OrthoDB" id="9766564at2"/>
<evidence type="ECO:0000313" key="8">
    <source>
        <dbReference type="EMBL" id="AEJ60701.1"/>
    </source>
</evidence>
<organism evidence="8 9">
    <name type="scientific">Winmispira thermophila (strain ATCC 700085 / DSM 6578 / Z-1203)</name>
    <name type="common">Spirochaeta thermophila</name>
    <dbReference type="NCBI Taxonomy" id="869211"/>
    <lineage>
        <taxon>Bacteria</taxon>
        <taxon>Pseudomonadati</taxon>
        <taxon>Spirochaetota</taxon>
        <taxon>Spirochaetia</taxon>
        <taxon>Winmispirales</taxon>
        <taxon>Winmispiraceae</taxon>
        <taxon>Winmispira</taxon>
    </lineage>
</organism>
<dbReference type="NCBIfam" id="NF002794">
    <property type="entry name" value="PRK02925.1"/>
    <property type="match status" value="1"/>
</dbReference>